<protein>
    <submittedName>
        <fullName evidence="2">Uncharacterized protein</fullName>
    </submittedName>
</protein>
<dbReference type="AlphaFoldDB" id="A0A7R9B8I8"/>
<accession>A0A7R9B8I8</accession>
<feature type="region of interest" description="Disordered" evidence="1">
    <location>
        <begin position="1"/>
        <end position="25"/>
    </location>
</feature>
<evidence type="ECO:0000313" key="2">
    <source>
        <dbReference type="EMBL" id="CAD7267056.1"/>
    </source>
</evidence>
<organism evidence="2">
    <name type="scientific">Timema shepardi</name>
    <name type="common">Walking stick</name>
    <dbReference type="NCBI Taxonomy" id="629360"/>
    <lineage>
        <taxon>Eukaryota</taxon>
        <taxon>Metazoa</taxon>
        <taxon>Ecdysozoa</taxon>
        <taxon>Arthropoda</taxon>
        <taxon>Hexapoda</taxon>
        <taxon>Insecta</taxon>
        <taxon>Pterygota</taxon>
        <taxon>Neoptera</taxon>
        <taxon>Polyneoptera</taxon>
        <taxon>Phasmatodea</taxon>
        <taxon>Timematodea</taxon>
        <taxon>Timematoidea</taxon>
        <taxon>Timematidae</taxon>
        <taxon>Timema</taxon>
    </lineage>
</organism>
<proteinExistence type="predicted"/>
<dbReference type="EMBL" id="OC008302">
    <property type="protein sequence ID" value="CAD7267056.1"/>
    <property type="molecule type" value="Genomic_DNA"/>
</dbReference>
<reference evidence="2" key="1">
    <citation type="submission" date="2020-11" db="EMBL/GenBank/DDBJ databases">
        <authorList>
            <person name="Tran Van P."/>
        </authorList>
    </citation>
    <scope>NUCLEOTIDE SEQUENCE</scope>
</reference>
<evidence type="ECO:0000256" key="1">
    <source>
        <dbReference type="SAM" id="MobiDB-lite"/>
    </source>
</evidence>
<name>A0A7R9B8I8_TIMSH</name>
<sequence>MVSTSGRHVQLGALSHGHNVKPSCG</sequence>
<gene>
    <name evidence="2" type="ORF">TSIB3V08_LOCUS11070</name>
</gene>